<proteinExistence type="predicted"/>
<dbReference type="PATRIC" id="fig|1703770.3.peg.1386"/>
<gene>
    <name evidence="5" type="ORF">AMJ39_09605</name>
</gene>
<evidence type="ECO:0000313" key="5">
    <source>
        <dbReference type="EMBL" id="KPJ51608.1"/>
    </source>
</evidence>
<dbReference type="SUPFAM" id="SSF51735">
    <property type="entry name" value="NAD(P)-binding Rossmann-fold domains"/>
    <property type="match status" value="1"/>
</dbReference>
<dbReference type="InterPro" id="IPR005097">
    <property type="entry name" value="Sacchrp_dh_NADP-bd"/>
</dbReference>
<feature type="domain" description="Saccharopine dehydrogenase-like C-terminal" evidence="4">
    <location>
        <begin position="123"/>
        <end position="434"/>
    </location>
</feature>
<dbReference type="Proteomes" id="UP000052008">
    <property type="component" value="Unassembled WGS sequence"/>
</dbReference>
<reference evidence="5 6" key="1">
    <citation type="journal article" date="2015" name="Microbiome">
        <title>Genomic resolution of linkages in carbon, nitrogen, and sulfur cycling among widespread estuary sediment bacteria.</title>
        <authorList>
            <person name="Baker B.J."/>
            <person name="Lazar C.S."/>
            <person name="Teske A.P."/>
            <person name="Dick G.J."/>
        </authorList>
    </citation>
    <scope>NUCLEOTIDE SEQUENCE [LARGE SCALE GENOMIC DNA]</scope>
    <source>
        <strain evidence="5">DG_24</strain>
    </source>
</reference>
<dbReference type="Gene3D" id="1.10.1870.10">
    <property type="entry name" value="Domain 3, Saccharopine reductase"/>
    <property type="match status" value="1"/>
</dbReference>
<dbReference type="InterPro" id="IPR051168">
    <property type="entry name" value="AASS"/>
</dbReference>
<dbReference type="Gene3D" id="3.40.50.720">
    <property type="entry name" value="NAD(P)-binding Rossmann-like Domain"/>
    <property type="match status" value="1"/>
</dbReference>
<dbReference type="GO" id="GO:0019878">
    <property type="term" value="P:lysine biosynthetic process via aminoadipic acid"/>
    <property type="evidence" value="ECO:0007669"/>
    <property type="project" value="TreeGrafter"/>
</dbReference>
<keyword evidence="2" id="KW-0560">Oxidoreductase</keyword>
<feature type="domain" description="Saccharopine dehydrogenase NADP binding" evidence="3">
    <location>
        <begin position="4"/>
        <end position="118"/>
    </location>
</feature>
<evidence type="ECO:0000256" key="1">
    <source>
        <dbReference type="ARBA" id="ARBA00022857"/>
    </source>
</evidence>
<dbReference type="STRING" id="1703770.AMJ39_09605"/>
<evidence type="ECO:0000313" key="6">
    <source>
        <dbReference type="Proteomes" id="UP000052008"/>
    </source>
</evidence>
<dbReference type="InterPro" id="IPR036291">
    <property type="entry name" value="NAD(P)-bd_dom_sf"/>
</dbReference>
<dbReference type="GO" id="GO:0005737">
    <property type="term" value="C:cytoplasm"/>
    <property type="evidence" value="ECO:0007669"/>
    <property type="project" value="TreeGrafter"/>
</dbReference>
<comment type="caution">
    <text evidence="5">The sequence shown here is derived from an EMBL/GenBank/DDBJ whole genome shotgun (WGS) entry which is preliminary data.</text>
</comment>
<evidence type="ECO:0000259" key="3">
    <source>
        <dbReference type="Pfam" id="PF03435"/>
    </source>
</evidence>
<accession>A0A0S7WN80</accession>
<dbReference type="PANTHER" id="PTHR11133:SF22">
    <property type="entry name" value="ALPHA-AMINOADIPIC SEMIALDEHYDE SYNTHASE, MITOCHONDRIAL"/>
    <property type="match status" value="1"/>
</dbReference>
<evidence type="ECO:0000256" key="2">
    <source>
        <dbReference type="ARBA" id="ARBA00023002"/>
    </source>
</evidence>
<dbReference type="GO" id="GO:0004753">
    <property type="term" value="F:saccharopine dehydrogenase activity"/>
    <property type="evidence" value="ECO:0007669"/>
    <property type="project" value="TreeGrafter"/>
</dbReference>
<dbReference type="AlphaFoldDB" id="A0A0S7WN80"/>
<dbReference type="Gene3D" id="3.30.360.10">
    <property type="entry name" value="Dihydrodipicolinate Reductase, domain 2"/>
    <property type="match status" value="1"/>
</dbReference>
<dbReference type="Pfam" id="PF03435">
    <property type="entry name" value="Sacchrp_dh_NADP"/>
    <property type="match status" value="1"/>
</dbReference>
<organism evidence="5 6">
    <name type="scientific">candidate division TA06 bacterium DG_24</name>
    <dbReference type="NCBI Taxonomy" id="1703770"/>
    <lineage>
        <taxon>Bacteria</taxon>
        <taxon>Bacteria division TA06</taxon>
    </lineage>
</organism>
<name>A0A0S7WN80_UNCT6</name>
<dbReference type="Pfam" id="PF16653">
    <property type="entry name" value="Sacchrp_dh_C"/>
    <property type="match status" value="1"/>
</dbReference>
<sequence>MQNVLVLGAGLVARPLVRYLLDQPDFHVKVASRTVSKADALIDGHERGESQALLISDADALKKLISEADLAISLVPYAHHVTIARLCIELGKPMITTSYVSQEMKALDREAKDAGVLLLNEIGLDPGIDHMSAMEIIHGVEEKGGRVVSFSSYCGGLPAPEAADNPFGYKMSWSPRGVVLAGRNSARYLKDGREVVIPGEELFAHYTLVTIDDLGKFEGYPNRDSLPYIQTYGISTTETMFRGTLRNIGWCETWEKMGKLGLTDDTVREDLDGLTFADYIAGLIKSSPGNGLREDLATHLGLDPGSEIIRRMEWLGLLSNEPLPLAKGSAVDIMAALLAKRLRYEEGERDMIILHHEFVAEYQEPKKHREKIVSTLVDYGIPGGDSSMSRTVSLPAAIAAKMILHGEITATGVRIPVSSGIYEPVMRELCNQGISFSETCQAM</sequence>
<dbReference type="FunFam" id="3.30.360.10:FF:000008">
    <property type="entry name" value="Alpha-aminoadipic semialdehyde synthase, mitochondrial"/>
    <property type="match status" value="1"/>
</dbReference>
<dbReference type="InterPro" id="IPR032095">
    <property type="entry name" value="Sacchrp_dh-like_C"/>
</dbReference>
<dbReference type="SUPFAM" id="SSF55347">
    <property type="entry name" value="Glyceraldehyde-3-phosphate dehydrogenase-like, C-terminal domain"/>
    <property type="match status" value="1"/>
</dbReference>
<evidence type="ECO:0000259" key="4">
    <source>
        <dbReference type="Pfam" id="PF16653"/>
    </source>
</evidence>
<dbReference type="PANTHER" id="PTHR11133">
    <property type="entry name" value="SACCHAROPINE DEHYDROGENASE"/>
    <property type="match status" value="1"/>
</dbReference>
<keyword evidence="1" id="KW-0521">NADP</keyword>
<dbReference type="EMBL" id="LIZS01000110">
    <property type="protein sequence ID" value="KPJ51608.1"/>
    <property type="molecule type" value="Genomic_DNA"/>
</dbReference>
<protein>
    <submittedName>
        <fullName evidence="5">Saccharopine dehydrogenase</fullName>
    </submittedName>
</protein>
<dbReference type="FunFam" id="3.40.50.720:FF:000072">
    <property type="entry name" value="Saccharopine dehydrogenase [NADP(+), L-glutamate-forming]"/>
    <property type="match status" value="1"/>
</dbReference>